<keyword evidence="9" id="KW-0472">Membrane</keyword>
<dbReference type="InterPro" id="IPR008271">
    <property type="entry name" value="Ser/Thr_kinase_AS"/>
</dbReference>
<dbReference type="InterPro" id="IPR000719">
    <property type="entry name" value="Prot_kinase_dom"/>
</dbReference>
<evidence type="ECO:0000313" key="11">
    <source>
        <dbReference type="EMBL" id="OCL08584.1"/>
    </source>
</evidence>
<evidence type="ECO:0000259" key="10">
    <source>
        <dbReference type="PROSITE" id="PS50011"/>
    </source>
</evidence>
<dbReference type="PROSITE" id="PS50011">
    <property type="entry name" value="PROTEIN_KINASE_DOM"/>
    <property type="match status" value="1"/>
</dbReference>
<evidence type="ECO:0000256" key="4">
    <source>
        <dbReference type="ARBA" id="ARBA00022741"/>
    </source>
</evidence>
<reference evidence="11 12" key="1">
    <citation type="journal article" date="2016" name="Nat. Commun.">
        <title>Ectomycorrhizal ecology is imprinted in the genome of the dominant symbiotic fungus Cenococcum geophilum.</title>
        <authorList>
            <consortium name="DOE Joint Genome Institute"/>
            <person name="Peter M."/>
            <person name="Kohler A."/>
            <person name="Ohm R.A."/>
            <person name="Kuo A."/>
            <person name="Krutzmann J."/>
            <person name="Morin E."/>
            <person name="Arend M."/>
            <person name="Barry K.W."/>
            <person name="Binder M."/>
            <person name="Choi C."/>
            <person name="Clum A."/>
            <person name="Copeland A."/>
            <person name="Grisel N."/>
            <person name="Haridas S."/>
            <person name="Kipfer T."/>
            <person name="LaButti K."/>
            <person name="Lindquist E."/>
            <person name="Lipzen A."/>
            <person name="Maire R."/>
            <person name="Meier B."/>
            <person name="Mihaltcheva S."/>
            <person name="Molinier V."/>
            <person name="Murat C."/>
            <person name="Poggeler S."/>
            <person name="Quandt C.A."/>
            <person name="Sperisen C."/>
            <person name="Tritt A."/>
            <person name="Tisserant E."/>
            <person name="Crous P.W."/>
            <person name="Henrissat B."/>
            <person name="Nehls U."/>
            <person name="Egli S."/>
            <person name="Spatafora J.W."/>
            <person name="Grigoriev I.V."/>
            <person name="Martin F.M."/>
        </authorList>
    </citation>
    <scope>NUCLEOTIDE SEQUENCE [LARGE SCALE GENOMIC DNA]</scope>
    <source>
        <strain evidence="11 12">CBS 207.34</strain>
    </source>
</reference>
<evidence type="ECO:0000256" key="8">
    <source>
        <dbReference type="ARBA" id="ARBA00048679"/>
    </source>
</evidence>
<evidence type="ECO:0000256" key="7">
    <source>
        <dbReference type="ARBA" id="ARBA00047899"/>
    </source>
</evidence>
<keyword evidence="9" id="KW-0812">Transmembrane</keyword>
<sequence length="375" mass="42433">MELQRLSHYLFSISFIVIASIASFTIAAIPWQCAPGQFDLNTLYPDLVRNHVDHIINNTAIGEGSDGRVYIKAHGPTLQVVKRFFPETSPLRQALQECSIHAEYWLGHSISHPSLARSYSLGHVNGKWEMAMEFIPFPLLDLLDYDAWAERRWSWEAISCVFLQILDGITHLHLYGFSHRDIKVENIMVDRDGTVKIIDFGSASPLRDFLTGRKLLSWENKVGTPITMPPEAEEEEFYDLEKGDVWALGVVLVRLWLGVYPWEEAMLQDDAFAEYVKEREKIEDCADDVDSLICSLPRVAEYVGGMLETTPAKRITMDNIQSSVLTGAKTLIRFKVAAESATTHSPVGILNHSRYEVQWGVNDDVLSYLMDSPIA</sequence>
<dbReference type="PROSITE" id="PS00108">
    <property type="entry name" value="PROTEIN_KINASE_ST"/>
    <property type="match status" value="1"/>
</dbReference>
<keyword evidence="12" id="KW-1185">Reference proteome</keyword>
<evidence type="ECO:0000256" key="1">
    <source>
        <dbReference type="ARBA" id="ARBA00012513"/>
    </source>
</evidence>
<dbReference type="Pfam" id="PF00069">
    <property type="entry name" value="Pkinase"/>
    <property type="match status" value="1"/>
</dbReference>
<dbReference type="SUPFAM" id="SSF56112">
    <property type="entry name" value="Protein kinase-like (PK-like)"/>
    <property type="match status" value="1"/>
</dbReference>
<feature type="domain" description="Protein kinase" evidence="10">
    <location>
        <begin position="55"/>
        <end position="325"/>
    </location>
</feature>
<comment type="catalytic activity">
    <reaction evidence="8">
        <text>L-seryl-[protein] + ATP = O-phospho-L-seryl-[protein] + ADP + H(+)</text>
        <dbReference type="Rhea" id="RHEA:17989"/>
        <dbReference type="Rhea" id="RHEA-COMP:9863"/>
        <dbReference type="Rhea" id="RHEA-COMP:11604"/>
        <dbReference type="ChEBI" id="CHEBI:15378"/>
        <dbReference type="ChEBI" id="CHEBI:29999"/>
        <dbReference type="ChEBI" id="CHEBI:30616"/>
        <dbReference type="ChEBI" id="CHEBI:83421"/>
        <dbReference type="ChEBI" id="CHEBI:456216"/>
        <dbReference type="EC" id="2.7.11.1"/>
    </reaction>
</comment>
<dbReference type="InterPro" id="IPR011009">
    <property type="entry name" value="Kinase-like_dom_sf"/>
</dbReference>
<proteinExistence type="predicted"/>
<keyword evidence="2" id="KW-0723">Serine/threonine-protein kinase</keyword>
<dbReference type="Gene3D" id="1.10.510.10">
    <property type="entry name" value="Transferase(Phosphotransferase) domain 1"/>
    <property type="match status" value="1"/>
</dbReference>
<dbReference type="GO" id="GO:0004674">
    <property type="term" value="F:protein serine/threonine kinase activity"/>
    <property type="evidence" value="ECO:0007669"/>
    <property type="project" value="UniProtKB-KW"/>
</dbReference>
<keyword evidence="4" id="KW-0547">Nucleotide-binding</keyword>
<dbReference type="Proteomes" id="UP000250140">
    <property type="component" value="Unassembled WGS sequence"/>
</dbReference>
<feature type="transmembrane region" description="Helical" evidence="9">
    <location>
        <begin position="9"/>
        <end position="31"/>
    </location>
</feature>
<dbReference type="OrthoDB" id="4062651at2759"/>
<keyword evidence="3" id="KW-0808">Transferase</keyword>
<evidence type="ECO:0000256" key="3">
    <source>
        <dbReference type="ARBA" id="ARBA00022679"/>
    </source>
</evidence>
<evidence type="ECO:0000256" key="2">
    <source>
        <dbReference type="ARBA" id="ARBA00022527"/>
    </source>
</evidence>
<comment type="catalytic activity">
    <reaction evidence="7">
        <text>L-threonyl-[protein] + ATP = O-phospho-L-threonyl-[protein] + ADP + H(+)</text>
        <dbReference type="Rhea" id="RHEA:46608"/>
        <dbReference type="Rhea" id="RHEA-COMP:11060"/>
        <dbReference type="Rhea" id="RHEA-COMP:11605"/>
        <dbReference type="ChEBI" id="CHEBI:15378"/>
        <dbReference type="ChEBI" id="CHEBI:30013"/>
        <dbReference type="ChEBI" id="CHEBI:30616"/>
        <dbReference type="ChEBI" id="CHEBI:61977"/>
        <dbReference type="ChEBI" id="CHEBI:456216"/>
        <dbReference type="EC" id="2.7.11.1"/>
    </reaction>
</comment>
<dbReference type="PANTHER" id="PTHR24343">
    <property type="entry name" value="SERINE/THREONINE KINASE"/>
    <property type="match status" value="1"/>
</dbReference>
<keyword evidence="9" id="KW-1133">Transmembrane helix</keyword>
<name>A0A8E2JTI8_9PEZI</name>
<dbReference type="GO" id="GO:0005524">
    <property type="term" value="F:ATP binding"/>
    <property type="evidence" value="ECO:0007669"/>
    <property type="project" value="UniProtKB-KW"/>
</dbReference>
<dbReference type="EMBL" id="KV749633">
    <property type="protein sequence ID" value="OCL08584.1"/>
    <property type="molecule type" value="Genomic_DNA"/>
</dbReference>
<accession>A0A8E2JTI8</accession>
<keyword evidence="6" id="KW-0067">ATP-binding</keyword>
<organism evidence="11 12">
    <name type="scientific">Glonium stellatum</name>
    <dbReference type="NCBI Taxonomy" id="574774"/>
    <lineage>
        <taxon>Eukaryota</taxon>
        <taxon>Fungi</taxon>
        <taxon>Dikarya</taxon>
        <taxon>Ascomycota</taxon>
        <taxon>Pezizomycotina</taxon>
        <taxon>Dothideomycetes</taxon>
        <taxon>Pleosporomycetidae</taxon>
        <taxon>Gloniales</taxon>
        <taxon>Gloniaceae</taxon>
        <taxon>Glonium</taxon>
    </lineage>
</organism>
<evidence type="ECO:0000256" key="5">
    <source>
        <dbReference type="ARBA" id="ARBA00022777"/>
    </source>
</evidence>
<evidence type="ECO:0000256" key="9">
    <source>
        <dbReference type="SAM" id="Phobius"/>
    </source>
</evidence>
<keyword evidence="5 11" id="KW-0418">Kinase</keyword>
<dbReference type="AlphaFoldDB" id="A0A8E2JTI8"/>
<evidence type="ECO:0000313" key="12">
    <source>
        <dbReference type="Proteomes" id="UP000250140"/>
    </source>
</evidence>
<evidence type="ECO:0000256" key="6">
    <source>
        <dbReference type="ARBA" id="ARBA00022840"/>
    </source>
</evidence>
<dbReference type="EC" id="2.7.11.1" evidence="1"/>
<protein>
    <recommendedName>
        <fullName evidence="1">non-specific serine/threonine protein kinase</fullName>
        <ecNumber evidence="1">2.7.11.1</ecNumber>
    </recommendedName>
</protein>
<dbReference type="SMART" id="SM00220">
    <property type="entry name" value="S_TKc"/>
    <property type="match status" value="1"/>
</dbReference>
<gene>
    <name evidence="11" type="ORF">AOQ84DRAFT_439487</name>
</gene>